<comment type="caution">
    <text evidence="3">The sequence shown here is derived from an EMBL/GenBank/DDBJ whole genome shotgun (WGS) entry which is preliminary data.</text>
</comment>
<evidence type="ECO:0000259" key="2">
    <source>
        <dbReference type="Pfam" id="PF20499"/>
    </source>
</evidence>
<feature type="compositionally biased region" description="Pro residues" evidence="1">
    <location>
        <begin position="259"/>
        <end position="268"/>
    </location>
</feature>
<dbReference type="InterPro" id="IPR046616">
    <property type="entry name" value="DUF6729"/>
</dbReference>
<sequence>MSPRPLPRPIAELALHCENGREPIAELALHCENGRKPIAELAVHCENGRGANRSALREWTRANRIARSPSLRANRVAEREWMPPLTVLSFILRQIKKSYQRGNGKLYKMSTKPKSHKAMGDGEWMARLRAFASSGAWPSGAGNRPAPRQRKWYDLYQKIEKCPLQAHGQTTLFGGSTVCSCGFHTTKPATATSIQAAAAPPQSEASDTTPAPRSFLRPPPSLSMFTKSRFGGSQLASLKPNLVERRTPSPSPSSVRTPSPSPPSPSPSPSSVRTVSPSSSSVRTPSPSPSSMSTKPKGPVRTPSPSPSSVRTPSPSPSSVRTPSPSPSSMSTKPKGPVRTPSPSPSSLQTHIPAPFSEECGRVQPAPAEASAAFWLPGELGKTIPVQDQRWIANTLFHSGKLRPDLKLWSEPPVPALIYHQTPTPDRFFTHRLMVWMPYHLWKVRVSCPACGKNLTGYGVHKGARKVLDIDRYYLMVTETLRCTVCSLNYLSTSQTVRDQLDLPHQKMFRLILTRKYACDIRVIRLLRDRTLGNSPTRLVRQLKENHGEEWLNRLAHYLGECADFVDRPSLFPVGCQEPPEPIDVPSSRWLLSVYGRDILSRILHIKASITSIFGKILKMDSTKKITTKLAGHGRGTALWVTSIGNEVGQILNSVLSVQEGPGLDRMVAGVLERYRQAAVPPPVLLYVDCGCCVNEGATSKLQTRFGEWPDLHIHLDIWHFMRRLAVGCPTDAHPLYPTFMGSLSVCIFEWDAGDLSLLRQAKRKQLMQEGVPAITDILVDRSISKKELGLYCRRRTRGEAATIRLIERLLQELRGANGRDLMGVPVLDEVRMEHIWRVQKRHVRCIQDMPGVQLYTEVGTTTKAGVTLTRYRCARGSTSLESFHCHLNRFIPGTSANALNFQLYLLEGLNRWNQDRAAASVTSKPASLLTYSGDMAHCVTTSSLKVFGRPFVPTFRPPARYTGELLGVDYLLSQTGQPLVVDPDSEVTENMLEHVDEGEDEENEGFGEDQTHDITVSSLTDDPSFSVSSHFLPFSESLSSTQSAAPSSQPASSSTVAAASSTQCAASSTQLGTPFAQPADSCTQPAALSTQPAASSTSTAPSSTLAAASSTPGVSASPDESVVSNIVALWQNLLDYDKQRVVFAARHQSRLDTERFRSPKKRQEFTPGVESVKRHALTTTAPLAQWPDCCRLIETIFVKLCAIHKSPKKKGIDTFFRWDLILEDYRKIRQCILTNAAVMQQTTLQLVDVSHTTLVQWHNRRVKKQDSAVVMQGLQLPSRLSVAADPLLPANVRPPTAPPQPGPAHQYHLPSSTVGQAQTKRKRNIPSAPVVSPPAEKPPAQRQLFPAPPPGAQLVMLTPMASQGPTGPVLFAAPQALRLSLSSAPPAPSASPAPAAAPVRKLTRKDRLSPRPFPRPIAELALHCENGREPIAELALHCENGRKPIAELAVHCENGRGANRSALREWTRANRIARSPSLRANRVAEREWMQPLTVLSFILRQIKKSYQRGNGKLYKMSTKPKSHKAMGDGEWMARLRAFASSGAWPSGAGNRPAPRQRKWYDLYQKIEKCPLQAHGQTTLFGGSTVCSCGFHTTKPATATSIQAAAAPPQSEASDTTPAPRSFLRPPPSLSMFTKSRFGGSQLASLKPNLVERRTPSPSPSSVRTPSPSPPSPSPSPSSVRTVSPSSSSVRTPSPSPSSMSTKPKGPVRTPSPSPSSVRTPSPSPSSVRTPSPSPSSMSTKPKGPVRTPSPSPSSLQTHIPAPFSEECGRVQPAPAEASASFWLPGELGKTIPVQDQRWIANTLFHSGKLRPDLKLWYEPPVPALIYHQTPTPDRFFTHRLMVWMPYHLWKVRVSCPACGKNLTGYGVHKRARKVLDIDRYYLMVTETLRCTVCSLNYLSTSQTVRDQLDLPHQKMFRLILTRKYACDIRVIRLLRDRTLGNSPTRLVRQLKENHGEEWLNRLAHYLGECADFVDRPSLFPVVCQEPPEPIDVPSSRWLLSVYGRDILSRILHIKASITSIFGKILKMDSTKKITKKLAGHGRGTALWVTSIGNEVGQILNSVLSVQEGPGLDRMVAGVMERYRQAAVPPPVLLYVDCGCCVNEGATSKLQTRFGEWPDLHIHLDIWHFMRRLAVGCTTDAHPLYPTFMGSLSVCIFEWDAGDLSLLRQAKRKQLMQEGVPAITDILVDRSISKKELGLYCRRRTRGEEATIRLIERLLQELRGANGRDLMGVPVLDEVRMEHIWRVQKRHVRCIQDMPGVQLYTEVGTTTKAGVTLTRYRCARGSTSLESFHCHLNRFIPGTSANALNFQLYLLEGLNRWNQDRAAASVTSKPASLLTYSGDMAHCVNTSSLKVFGRPFVPTFRPPARYTGELLGVDYLLSQTGQPLVVDPDSEETENMLEDVDEGEDEEDEGFGEDQTHDITVSSLTDDPSFSVSSQFLPFSESLSSTQSAAPSSQPAASCTQPDAPSAQPAASSTLAAASSTQPTAPSAQPAASFTLAAPSSTQPTAPSAQTAASSTLAAPSSTQPTAPSAQTAASSTLAAASSMPGASASPDESVVSNIVALWQNLLDYDKQRVVFAARHQSRLDTGRFRSPKKRQEFTPGVESLKRHALTTTAPLAQWPDCCRLIETIFVKLCAIHKSPKKKGIGTFSRWDLILEDYRKIRQRILTNAAVMQQTTLQLVDVSHTTLVQWHNRRVKKQDSAVLMQGLQLPSRLSVAADPLLPANVRPPTAPPQPGPAHQYHLPSSTVGQAQTKRKRNIPSAPVVSPPAEKPPAQRQLFPAPPPGAQLVMLTPMASQGPTGPVLFAAPQALRLSLSSAPPAPSASPAPAAAPVRKLTRKMSTTPKSHKAMGDGEWMARLRAFASSGAWPSGAGNRPAPRQRKWYDLYQKIEKCPLQAHGQTTLFGGSTVCSCGFHTTKPATATSIQAAAAPPQSEASDTTPAPRSFLRPPPSLSMFTKSRFGGSQLASLKPNLVERRTPSPSPSSVRTPSPSPPSPSPSPSSVRTVSPSSSSVRTPSPSPSSMSTKPKGPVRTPSPSPSSVRTPSPSPSSVRTPSPSPSSMSTKPKGPVRTPSPSPSSLQTHIPAPFSEECGRVQPAPAEASAAFWLPGELGKTIPVQDQRWIANTLFHSGKLRPDLKLWYEPPVPALIYHQTPTPDRFFTHRLMVWRPYHLWKVRVSCPACGKNLTGYGVHKRARKVLDIDRYYLMVTETLRCTVCSLNYLSTSQPVRDQLDLPHQKMFRLILTRKYACDIRVIRLLRDRTLGNSPTRLVRQLKENHGEEWLNRLAHYLGECADFVDRPSLFPVVCQEPPEPIDVPSSRWLLSVYGRDILSRILHIKASITSIFGKILKMDSTKKITKKLAGHGRGTALWVTSIGNEVGQILNSVLSVQEGPGLDRMVAGVMERYRQAAVPPPVLLYVDCGCCVNEGATSKLQTRFGEWPALHIHLDIWHFMRRLAVGCTTDAHPLYPTFMGSLSVCIFEWDAGDLSLLRQAKRKQLMQEGVPAITDILVDRSISKKELGLYCRRRTRGEEATIRLIERLLQELRGANGRDLMGVPVLEEVRMEHIWRVQKRHVRCIQDMPGVQLYTEVGTTTKAGGTLTRYRCARGSTSLESFHCHLNRFIPGTSANALNFQLYLLEGLNRWNQDRAAASVTSKPASLLTYSGDMAHCVTTSSLKVFGRPFVPTFRPPARYTGELLGVDYLLSQTGQPLVVDPDSEVTENMLEHVDEGEDEENEGFGEDQTHDITVSSLTDDPSFSVSSHFLPFSESLSSTQSAAPSSQPASSSTVAAASSTQCAASSTQLGTPFAQPADSCTQPAALSTQPAASSTSTAPSSTLAAASSTPGVSASPDESVVSNIVALWQNLLDYDKQRVVFAARHQSRLDTERFRSPKKRQEFTPGVESVKRHALTTTAPLAQWPDCCRLIETIFVKLCAIHKSPKKKGIDTFFRWDLILEDYRKIRQCILTNAAVMQQTTLQLVDVSHTTLVQWHNRRVKMQDSAVLMQGLQLPSRLSVAADPLLPANVRPPTAPPQPGPAHQYPLPSSTVGQAQTKRKRNIPSAPVVSPPAEKPPAQWQLFPAPPPGAQLVMLTPMASQGPTGPVLFAAPQALRLSLSSAPPAPSASPAPAAAPVRKLPRKVQHNTCKKCGQFRTAETGHSQYKGTIYCPSVETVSKEQWLEDIKKTK</sequence>
<feature type="region of interest" description="Disordered" evidence="1">
    <location>
        <begin position="1289"/>
        <end position="1342"/>
    </location>
</feature>
<feature type="compositionally biased region" description="Low complexity" evidence="1">
    <location>
        <begin position="269"/>
        <end position="291"/>
    </location>
</feature>
<feature type="region of interest" description="Disordered" evidence="1">
    <location>
        <begin position="193"/>
        <end position="353"/>
    </location>
</feature>
<evidence type="ECO:0000313" key="3">
    <source>
        <dbReference type="EMBL" id="RXN22062.1"/>
    </source>
</evidence>
<reference evidence="3 4" key="1">
    <citation type="submission" date="2018-03" db="EMBL/GenBank/DDBJ databases">
        <title>Draft genome sequence of Rohu Carp (Labeo rohita).</title>
        <authorList>
            <person name="Das P."/>
            <person name="Kushwaha B."/>
            <person name="Joshi C.G."/>
            <person name="Kumar D."/>
            <person name="Nagpure N.S."/>
            <person name="Sahoo L."/>
            <person name="Das S.P."/>
            <person name="Bit A."/>
            <person name="Patnaik S."/>
            <person name="Meher P.K."/>
            <person name="Jayasankar P."/>
            <person name="Koringa P.G."/>
            <person name="Patel N.V."/>
            <person name="Hinsu A.T."/>
            <person name="Kumar R."/>
            <person name="Pandey M."/>
            <person name="Agarwal S."/>
            <person name="Srivastava S."/>
            <person name="Singh M."/>
            <person name="Iquebal M.A."/>
            <person name="Jaiswal S."/>
            <person name="Angadi U.B."/>
            <person name="Kumar N."/>
            <person name="Raza M."/>
            <person name="Shah T.M."/>
            <person name="Rai A."/>
            <person name="Jena J.K."/>
        </authorList>
    </citation>
    <scope>NUCLEOTIDE SEQUENCE [LARGE SCALE GENOMIC DNA]</scope>
    <source>
        <strain evidence="3">DASCIFA01</strain>
        <tissue evidence="3">Testis</tissue>
    </source>
</reference>
<feature type="compositionally biased region" description="Low complexity" evidence="1">
    <location>
        <begin position="1601"/>
        <end position="1624"/>
    </location>
</feature>
<feature type="region of interest" description="Disordered" evidence="1">
    <location>
        <begin position="2447"/>
        <end position="2538"/>
    </location>
</feature>
<feature type="region of interest" description="Disordered" evidence="1">
    <location>
        <begin position="2819"/>
        <end position="2853"/>
    </location>
</feature>
<feature type="region of interest" description="Disordered" evidence="1">
    <location>
        <begin position="1383"/>
        <end position="1415"/>
    </location>
</feature>
<keyword evidence="4" id="KW-1185">Reference proteome</keyword>
<feature type="region of interest" description="Disordered" evidence="1">
    <location>
        <begin position="2927"/>
        <end position="3087"/>
    </location>
</feature>
<feature type="compositionally biased region" description="Low complexity" evidence="1">
    <location>
        <begin position="1707"/>
        <end position="1737"/>
    </location>
</feature>
<feature type="compositionally biased region" description="Low complexity" evidence="1">
    <location>
        <begin position="1084"/>
        <end position="1113"/>
    </location>
</feature>
<feature type="domain" description="DUF6729" evidence="2">
    <location>
        <begin position="3116"/>
        <end position="3334"/>
    </location>
</feature>
<feature type="compositionally biased region" description="Low complexity" evidence="1">
    <location>
        <begin position="3818"/>
        <end position="3847"/>
    </location>
</feature>
<feature type="region of interest" description="Disordered" evidence="1">
    <location>
        <begin position="4023"/>
        <end position="4075"/>
    </location>
</feature>
<feature type="compositionally biased region" description="Pro residues" evidence="1">
    <location>
        <begin position="1667"/>
        <end position="1676"/>
    </location>
</feature>
<dbReference type="EMBL" id="QBIY01012604">
    <property type="protein sequence ID" value="RXN22062.1"/>
    <property type="molecule type" value="Genomic_DNA"/>
</dbReference>
<dbReference type="PANTHER" id="PTHR24401">
    <property type="entry name" value="SI:CH211-243P7.3-RELATED"/>
    <property type="match status" value="1"/>
</dbReference>
<organism evidence="3 4">
    <name type="scientific">Labeo rohita</name>
    <name type="common">Indian major carp</name>
    <name type="synonym">Cyprinus rohita</name>
    <dbReference type="NCBI Taxonomy" id="84645"/>
    <lineage>
        <taxon>Eukaryota</taxon>
        <taxon>Metazoa</taxon>
        <taxon>Chordata</taxon>
        <taxon>Craniata</taxon>
        <taxon>Vertebrata</taxon>
        <taxon>Euteleostomi</taxon>
        <taxon>Actinopterygii</taxon>
        <taxon>Neopterygii</taxon>
        <taxon>Teleostei</taxon>
        <taxon>Ostariophysi</taxon>
        <taxon>Cypriniformes</taxon>
        <taxon>Cyprinidae</taxon>
        <taxon>Labeoninae</taxon>
        <taxon>Labeonini</taxon>
        <taxon>Labeo</taxon>
    </lineage>
</organism>
<feature type="compositionally biased region" description="Low complexity" evidence="1">
    <location>
        <begin position="2927"/>
        <end position="2950"/>
    </location>
</feature>
<feature type="region of interest" description="Disordered" evidence="1">
    <location>
        <begin position="1601"/>
        <end position="1761"/>
    </location>
</feature>
<feature type="compositionally biased region" description="Polar residues" evidence="1">
    <location>
        <begin position="2746"/>
        <end position="2755"/>
    </location>
</feature>
<feature type="region of interest" description="Disordered" evidence="1">
    <location>
        <begin position="4117"/>
        <end position="4137"/>
    </location>
</feature>
<feature type="domain" description="DUF6729" evidence="2">
    <location>
        <begin position="382"/>
        <end position="600"/>
    </location>
</feature>
<feature type="compositionally biased region" description="Low complexity" evidence="1">
    <location>
        <begin position="3033"/>
        <end position="3063"/>
    </location>
</feature>
<feature type="region of interest" description="Disordered" evidence="1">
    <location>
        <begin position="1077"/>
        <end position="1119"/>
    </location>
</feature>
<feature type="region of interest" description="Disordered" evidence="1">
    <location>
        <begin position="3811"/>
        <end position="3853"/>
    </location>
</feature>
<evidence type="ECO:0000256" key="1">
    <source>
        <dbReference type="SAM" id="MobiDB-lite"/>
    </source>
</evidence>
<evidence type="ECO:0000313" key="4">
    <source>
        <dbReference type="Proteomes" id="UP000290572"/>
    </source>
</evidence>
<feature type="region of interest" description="Disordered" evidence="1">
    <location>
        <begin position="2725"/>
        <end position="2778"/>
    </location>
</feature>
<protein>
    <recommendedName>
        <fullName evidence="2">DUF6729 domain-containing protein</fullName>
    </recommendedName>
</protein>
<feature type="compositionally biased region" description="Low complexity" evidence="1">
    <location>
        <begin position="299"/>
        <end position="329"/>
    </location>
</feature>
<feature type="region of interest" description="Disordered" evidence="1">
    <location>
        <begin position="2387"/>
        <end position="2417"/>
    </location>
</feature>
<feature type="compositionally biased region" description="Low complexity" evidence="1">
    <location>
        <begin position="1677"/>
        <end position="1699"/>
    </location>
</feature>
<dbReference type="Pfam" id="PF20499">
    <property type="entry name" value="DUF6729"/>
    <property type="match status" value="3"/>
</dbReference>
<dbReference type="Proteomes" id="UP000290572">
    <property type="component" value="Unassembled WGS sequence"/>
</dbReference>
<feature type="compositionally biased region" description="Pro residues" evidence="1">
    <location>
        <begin position="2993"/>
        <end position="3002"/>
    </location>
</feature>
<feature type="compositionally biased region" description="Polar residues" evidence="1">
    <location>
        <begin position="4044"/>
        <end position="4053"/>
    </location>
</feature>
<feature type="compositionally biased region" description="Acidic residues" evidence="1">
    <location>
        <begin position="2392"/>
        <end position="2416"/>
    </location>
</feature>
<feature type="compositionally biased region" description="Low complexity" evidence="1">
    <location>
        <begin position="3003"/>
        <end position="3025"/>
    </location>
</feature>
<name>A0A498MR25_LABRO</name>
<gene>
    <name evidence="3" type="ORF">ROHU_036761</name>
</gene>
<accession>A0A498MR25</accession>
<proteinExistence type="predicted"/>
<dbReference type="PANTHER" id="PTHR24401:SF29">
    <property type="entry name" value="SI:CH211-243P7.3-RELATED"/>
    <property type="match status" value="1"/>
</dbReference>
<feature type="compositionally biased region" description="Low complexity" evidence="1">
    <location>
        <begin position="193"/>
        <end position="216"/>
    </location>
</feature>
<feature type="compositionally biased region" description="Polar residues" evidence="1">
    <location>
        <begin position="1310"/>
        <end position="1319"/>
    </location>
</feature>
<feature type="domain" description="DUF6729" evidence="2">
    <location>
        <begin position="1790"/>
        <end position="2008"/>
    </location>
</feature>